<dbReference type="Pfam" id="PF12671">
    <property type="entry name" value="Amidase_6"/>
    <property type="match status" value="1"/>
</dbReference>
<evidence type="ECO:0000313" key="2">
    <source>
        <dbReference type="EMBL" id="TLS37997.1"/>
    </source>
</evidence>
<dbReference type="InterPro" id="IPR024301">
    <property type="entry name" value="Amidase_6"/>
</dbReference>
<accession>A0A5R9F331</accession>
<organism evidence="2 3">
    <name type="scientific">Exobacillus caeni</name>
    <dbReference type="NCBI Taxonomy" id="2574798"/>
    <lineage>
        <taxon>Bacteria</taxon>
        <taxon>Bacillati</taxon>
        <taxon>Bacillota</taxon>
        <taxon>Bacilli</taxon>
        <taxon>Bacillales</taxon>
        <taxon>Guptibacillaceae</taxon>
        <taxon>Exobacillus</taxon>
    </lineage>
</organism>
<protein>
    <recommendedName>
        <fullName evidence="1">Putative amidase domain-containing protein</fullName>
    </recommendedName>
</protein>
<name>A0A5R9F331_9BACL</name>
<dbReference type="PANTHER" id="PTHR40032">
    <property type="entry name" value="EXPORTED PROTEIN-RELATED"/>
    <property type="match status" value="1"/>
</dbReference>
<sequence length="296" mass="35112">MMEYSQKLQSYWEERYKWLINRGDFRGLLDSNEEEAHHRLKNQLRERKASIIRGNIHSQTVSHFQIEERNIIDYMLWHKFLVKQDNKIYQEERVEHRKAVFREDELISDEGVSIERDSGKPTIEDEERQKANKEFGFSYNRLAAVKYAERWWNDYNPAYKSFDVDCTNYISQCLRAGGAPMRGYPGRSRGWWFQNNNWSYSWSVAHAFRWHLSGSTVGLKGKEVQTPGELQPGDVVCYDFDGDGHWQHSTIVVDHDGKGMPLVNAHTTNSRMRYWAYEDSTAWTPEIKYKFFQIEG</sequence>
<feature type="domain" description="Putative amidase" evidence="1">
    <location>
        <begin position="138"/>
        <end position="290"/>
    </location>
</feature>
<evidence type="ECO:0000259" key="1">
    <source>
        <dbReference type="Pfam" id="PF12671"/>
    </source>
</evidence>
<dbReference type="RefSeq" id="WP_138124028.1">
    <property type="nucleotide sequence ID" value="NZ_SWLG01000004.1"/>
</dbReference>
<proteinExistence type="predicted"/>
<keyword evidence="3" id="KW-1185">Reference proteome</keyword>
<comment type="caution">
    <text evidence="2">The sequence shown here is derived from an EMBL/GenBank/DDBJ whole genome shotgun (WGS) entry which is preliminary data.</text>
</comment>
<dbReference type="Gene3D" id="3.90.1720.10">
    <property type="entry name" value="endopeptidase domain like (from Nostoc punctiforme)"/>
    <property type="match status" value="1"/>
</dbReference>
<gene>
    <name evidence="2" type="ORF">FCL54_05470</name>
</gene>
<dbReference type="AlphaFoldDB" id="A0A5R9F331"/>
<dbReference type="Proteomes" id="UP000308230">
    <property type="component" value="Unassembled WGS sequence"/>
</dbReference>
<dbReference type="PANTHER" id="PTHR40032:SF1">
    <property type="entry name" value="EXPORTED PROTEIN"/>
    <property type="match status" value="1"/>
</dbReference>
<dbReference type="OrthoDB" id="9812429at2"/>
<dbReference type="EMBL" id="SWLG01000004">
    <property type="protein sequence ID" value="TLS37997.1"/>
    <property type="molecule type" value="Genomic_DNA"/>
</dbReference>
<evidence type="ECO:0000313" key="3">
    <source>
        <dbReference type="Proteomes" id="UP000308230"/>
    </source>
</evidence>
<reference evidence="2 3" key="1">
    <citation type="submission" date="2019-04" db="EMBL/GenBank/DDBJ databases">
        <title>Bacillus caeni sp. nov., a bacterium isolated from mangrove sediment.</title>
        <authorList>
            <person name="Huang H."/>
            <person name="Mo K."/>
            <person name="Hu Y."/>
        </authorList>
    </citation>
    <scope>NUCLEOTIDE SEQUENCE [LARGE SCALE GENOMIC DNA]</scope>
    <source>
        <strain evidence="2 3">HB172195</strain>
    </source>
</reference>